<evidence type="ECO:0000256" key="1">
    <source>
        <dbReference type="ARBA" id="ARBA00022723"/>
    </source>
</evidence>
<dbReference type="EMBL" id="JACBKZ010000003">
    <property type="protein sequence ID" value="KAF5955950.1"/>
    <property type="molecule type" value="Genomic_DNA"/>
</dbReference>
<feature type="domain" description="GRF-type" evidence="6">
    <location>
        <begin position="41"/>
        <end position="80"/>
    </location>
</feature>
<evidence type="ECO:0000313" key="7">
    <source>
        <dbReference type="EMBL" id="KAF5955950.1"/>
    </source>
</evidence>
<feature type="compositionally biased region" description="Polar residues" evidence="5">
    <location>
        <begin position="208"/>
        <end position="217"/>
    </location>
</feature>
<feature type="compositionally biased region" description="Basic and acidic residues" evidence="5">
    <location>
        <begin position="218"/>
        <end position="231"/>
    </location>
</feature>
<evidence type="ECO:0000256" key="4">
    <source>
        <dbReference type="PROSITE-ProRule" id="PRU01343"/>
    </source>
</evidence>
<sequence length="392" mass="44967">MEKLLNGHTRIYLGAWKSMSSSSYYYSSGESLNLRYEALKCDCGLRAAIRVTESDKPSKGRLYFICEKRNCQFWRWCTPKSVTMVERLRNERMLDQNQNMETVGLKVKNQMFEQSNAFMKQLAMGLLTICILHYSSNDDKCRLEIPGVFVLIISTQEETQSENRKDKEKSSQRYPDATKFRHMPLQFAEDFDILFLEAAATREWAYTPSSGVMPQTDKTPEEFHTPHDAEFHDDSDLEVVHSFESNKKQSSNTDGSSTKSKTKNKFTGAALLNKTLDRIVNVVESSSATSTQTSPRYPSITECLAKLESIPGVSPGDELYTKYGLETGRKVSVQEQFRDIAFDSYDRFTDYVPNEEKGSSSQQVRHGNDVDCDDNEMEVRRHNICMAIYRRN</sequence>
<proteinExistence type="predicted"/>
<dbReference type="Proteomes" id="UP000593564">
    <property type="component" value="Unassembled WGS sequence"/>
</dbReference>
<name>A0A7J7HSX9_CAMSI</name>
<keyword evidence="8" id="KW-1185">Reference proteome</keyword>
<dbReference type="Pfam" id="PF06839">
    <property type="entry name" value="Zn_ribbon_GRF"/>
    <property type="match status" value="1"/>
</dbReference>
<feature type="region of interest" description="Disordered" evidence="5">
    <location>
        <begin position="208"/>
        <end position="231"/>
    </location>
</feature>
<dbReference type="GO" id="GO:0008270">
    <property type="term" value="F:zinc ion binding"/>
    <property type="evidence" value="ECO:0007669"/>
    <property type="project" value="UniProtKB-KW"/>
</dbReference>
<reference evidence="7 8" key="2">
    <citation type="submission" date="2020-07" db="EMBL/GenBank/DDBJ databases">
        <title>Genome assembly of wild tea tree DASZ reveals pedigree and selection history of tea varieties.</title>
        <authorList>
            <person name="Zhang W."/>
        </authorList>
    </citation>
    <scope>NUCLEOTIDE SEQUENCE [LARGE SCALE GENOMIC DNA]</scope>
    <source>
        <strain evidence="8">cv. G240</strain>
        <tissue evidence="7">Leaf</tissue>
    </source>
</reference>
<evidence type="ECO:0000313" key="8">
    <source>
        <dbReference type="Proteomes" id="UP000593564"/>
    </source>
</evidence>
<feature type="region of interest" description="Disordered" evidence="5">
    <location>
        <begin position="244"/>
        <end position="264"/>
    </location>
</feature>
<protein>
    <recommendedName>
        <fullName evidence="6">GRF-type domain-containing protein</fullName>
    </recommendedName>
</protein>
<accession>A0A7J7HSX9</accession>
<evidence type="ECO:0000259" key="6">
    <source>
        <dbReference type="PROSITE" id="PS51999"/>
    </source>
</evidence>
<evidence type="ECO:0000256" key="3">
    <source>
        <dbReference type="ARBA" id="ARBA00022833"/>
    </source>
</evidence>
<gene>
    <name evidence="7" type="ORF">HYC85_008806</name>
</gene>
<dbReference type="AlphaFoldDB" id="A0A7J7HSX9"/>
<feature type="compositionally biased region" description="Low complexity" evidence="5">
    <location>
        <begin position="250"/>
        <end position="259"/>
    </location>
</feature>
<dbReference type="InterPro" id="IPR010666">
    <property type="entry name" value="Znf_GRF"/>
</dbReference>
<organism evidence="7 8">
    <name type="scientific">Camellia sinensis</name>
    <name type="common">Tea plant</name>
    <name type="synonym">Thea sinensis</name>
    <dbReference type="NCBI Taxonomy" id="4442"/>
    <lineage>
        <taxon>Eukaryota</taxon>
        <taxon>Viridiplantae</taxon>
        <taxon>Streptophyta</taxon>
        <taxon>Embryophyta</taxon>
        <taxon>Tracheophyta</taxon>
        <taxon>Spermatophyta</taxon>
        <taxon>Magnoliopsida</taxon>
        <taxon>eudicotyledons</taxon>
        <taxon>Gunneridae</taxon>
        <taxon>Pentapetalae</taxon>
        <taxon>asterids</taxon>
        <taxon>Ericales</taxon>
        <taxon>Theaceae</taxon>
        <taxon>Camellia</taxon>
    </lineage>
</organism>
<reference evidence="8" key="1">
    <citation type="journal article" date="2020" name="Nat. Commun.">
        <title>Genome assembly of wild tea tree DASZ reveals pedigree and selection history of tea varieties.</title>
        <authorList>
            <person name="Zhang W."/>
            <person name="Zhang Y."/>
            <person name="Qiu H."/>
            <person name="Guo Y."/>
            <person name="Wan H."/>
            <person name="Zhang X."/>
            <person name="Scossa F."/>
            <person name="Alseekh S."/>
            <person name="Zhang Q."/>
            <person name="Wang P."/>
            <person name="Xu L."/>
            <person name="Schmidt M.H."/>
            <person name="Jia X."/>
            <person name="Li D."/>
            <person name="Zhu A."/>
            <person name="Guo F."/>
            <person name="Chen W."/>
            <person name="Ni D."/>
            <person name="Usadel B."/>
            <person name="Fernie A.R."/>
            <person name="Wen W."/>
        </authorList>
    </citation>
    <scope>NUCLEOTIDE SEQUENCE [LARGE SCALE GENOMIC DNA]</scope>
    <source>
        <strain evidence="8">cv. G240</strain>
    </source>
</reference>
<keyword evidence="3" id="KW-0862">Zinc</keyword>
<evidence type="ECO:0000256" key="2">
    <source>
        <dbReference type="ARBA" id="ARBA00022771"/>
    </source>
</evidence>
<keyword evidence="1" id="KW-0479">Metal-binding</keyword>
<dbReference type="PROSITE" id="PS51999">
    <property type="entry name" value="ZF_GRF"/>
    <property type="match status" value="1"/>
</dbReference>
<comment type="caution">
    <text evidence="7">The sequence shown here is derived from an EMBL/GenBank/DDBJ whole genome shotgun (WGS) entry which is preliminary data.</text>
</comment>
<keyword evidence="2 4" id="KW-0863">Zinc-finger</keyword>
<evidence type="ECO:0000256" key="5">
    <source>
        <dbReference type="SAM" id="MobiDB-lite"/>
    </source>
</evidence>